<keyword evidence="1" id="KW-1133">Transmembrane helix</keyword>
<evidence type="ECO:0000256" key="1">
    <source>
        <dbReference type="SAM" id="Phobius"/>
    </source>
</evidence>
<evidence type="ECO:0000259" key="2">
    <source>
        <dbReference type="Pfam" id="PF13962"/>
    </source>
</evidence>
<dbReference type="AlphaFoldDB" id="A0AAD7M5V8"/>
<organism evidence="3 4">
    <name type="scientific">Quillaja saponaria</name>
    <name type="common">Soap bark tree</name>
    <dbReference type="NCBI Taxonomy" id="32244"/>
    <lineage>
        <taxon>Eukaryota</taxon>
        <taxon>Viridiplantae</taxon>
        <taxon>Streptophyta</taxon>
        <taxon>Embryophyta</taxon>
        <taxon>Tracheophyta</taxon>
        <taxon>Spermatophyta</taxon>
        <taxon>Magnoliopsida</taxon>
        <taxon>eudicotyledons</taxon>
        <taxon>Gunneridae</taxon>
        <taxon>Pentapetalae</taxon>
        <taxon>rosids</taxon>
        <taxon>fabids</taxon>
        <taxon>Fabales</taxon>
        <taxon>Quillajaceae</taxon>
        <taxon>Quillaja</taxon>
    </lineage>
</organism>
<feature type="transmembrane region" description="Helical" evidence="1">
    <location>
        <begin position="116"/>
        <end position="136"/>
    </location>
</feature>
<reference evidence="3" key="1">
    <citation type="journal article" date="2023" name="Science">
        <title>Elucidation of the pathway for biosynthesis of saponin adjuvants from the soapbark tree.</title>
        <authorList>
            <person name="Reed J."/>
            <person name="Orme A."/>
            <person name="El-Demerdash A."/>
            <person name="Owen C."/>
            <person name="Martin L.B.B."/>
            <person name="Misra R.C."/>
            <person name="Kikuchi S."/>
            <person name="Rejzek M."/>
            <person name="Martin A.C."/>
            <person name="Harkess A."/>
            <person name="Leebens-Mack J."/>
            <person name="Louveau T."/>
            <person name="Stephenson M.J."/>
            <person name="Osbourn A."/>
        </authorList>
    </citation>
    <scope>NUCLEOTIDE SEQUENCE</scope>
    <source>
        <strain evidence="3">S10</strain>
    </source>
</reference>
<evidence type="ECO:0000313" key="3">
    <source>
        <dbReference type="EMBL" id="KAJ7969310.1"/>
    </source>
</evidence>
<keyword evidence="4" id="KW-1185">Reference proteome</keyword>
<dbReference type="Pfam" id="PF13962">
    <property type="entry name" value="PGG"/>
    <property type="match status" value="1"/>
</dbReference>
<dbReference type="GO" id="GO:0016020">
    <property type="term" value="C:membrane"/>
    <property type="evidence" value="ECO:0007669"/>
    <property type="project" value="TreeGrafter"/>
</dbReference>
<dbReference type="InterPro" id="IPR026961">
    <property type="entry name" value="PGG_dom"/>
</dbReference>
<name>A0AAD7M5V8_QUISA</name>
<proteinExistence type="predicted"/>
<evidence type="ECO:0000313" key="4">
    <source>
        <dbReference type="Proteomes" id="UP001163823"/>
    </source>
</evidence>
<feature type="transmembrane region" description="Helical" evidence="1">
    <location>
        <begin position="148"/>
        <end position="172"/>
    </location>
</feature>
<keyword evidence="1" id="KW-0812">Transmembrane</keyword>
<feature type="transmembrane region" description="Helical" evidence="1">
    <location>
        <begin position="76"/>
        <end position="104"/>
    </location>
</feature>
<feature type="domain" description="PGG" evidence="2">
    <location>
        <begin position="29"/>
        <end position="140"/>
    </location>
</feature>
<accession>A0AAD7M5V8</accession>
<comment type="caution">
    <text evidence="3">The sequence shown here is derived from an EMBL/GenBank/DDBJ whole genome shotgun (WGS) entry which is preliminary data.</text>
</comment>
<keyword evidence="1" id="KW-0472">Membrane</keyword>
<dbReference type="EMBL" id="JARAOO010000005">
    <property type="protein sequence ID" value="KAJ7969310.1"/>
    <property type="molecule type" value="Genomic_DNA"/>
</dbReference>
<sequence>MQEAFNIDKKTPRDVFTENHQELVKEGERWMEETARSCTVVAALIVTIMFSAAFAFPGGNNDNGYPIFLDHKLFLLFMISDIISLFSSSTSLLMFLGILTSRYAMEDFLKSLPKKLIIGLSALFFSIATMMIAFSAAMCLTLHGRSWIFIPVILLACIPVTLFILLQFPLLVQMINSTYGPPIFKGEAKRWF</sequence>
<dbReference type="PANTHER" id="PTHR24177:SF329">
    <property type="entry name" value="ANKYRIN REPEAT PROTEIN"/>
    <property type="match status" value="1"/>
</dbReference>
<dbReference type="PANTHER" id="PTHR24177">
    <property type="entry name" value="CASKIN"/>
    <property type="match status" value="1"/>
</dbReference>
<protein>
    <submittedName>
        <fullName evidence="3">Ankyrin repeat family protein</fullName>
    </submittedName>
</protein>
<dbReference type="KEGG" id="qsa:O6P43_013289"/>
<gene>
    <name evidence="3" type="ORF">O6P43_013289</name>
</gene>
<feature type="transmembrane region" description="Helical" evidence="1">
    <location>
        <begin position="38"/>
        <end position="56"/>
    </location>
</feature>
<dbReference type="Proteomes" id="UP001163823">
    <property type="component" value="Chromosome 5"/>
</dbReference>